<comment type="caution">
    <text evidence="6">The sequence shown here is derived from an EMBL/GenBank/DDBJ whole genome shotgun (WGS) entry which is preliminary data.</text>
</comment>
<protein>
    <recommendedName>
        <fullName evidence="5">FAD-binding PCMH-type domain-containing protein</fullName>
    </recommendedName>
</protein>
<organism evidence="6 7">
    <name type="scientific">Fusarium anthophilum</name>
    <dbReference type="NCBI Taxonomy" id="48485"/>
    <lineage>
        <taxon>Eukaryota</taxon>
        <taxon>Fungi</taxon>
        <taxon>Dikarya</taxon>
        <taxon>Ascomycota</taxon>
        <taxon>Pezizomycotina</taxon>
        <taxon>Sordariomycetes</taxon>
        <taxon>Hypocreomycetidae</taxon>
        <taxon>Hypocreales</taxon>
        <taxon>Nectriaceae</taxon>
        <taxon>Fusarium</taxon>
        <taxon>Fusarium fujikuroi species complex</taxon>
    </lineage>
</organism>
<dbReference type="PANTHER" id="PTHR42973:SF25">
    <property type="entry name" value="PHOSPHOMEVALONATE KINASE"/>
    <property type="match status" value="1"/>
</dbReference>
<dbReference type="InterPro" id="IPR036318">
    <property type="entry name" value="FAD-bd_PCMH-like_sf"/>
</dbReference>
<dbReference type="InterPro" id="IPR050416">
    <property type="entry name" value="FAD-linked_Oxidoreductase"/>
</dbReference>
<dbReference type="GO" id="GO:0016491">
    <property type="term" value="F:oxidoreductase activity"/>
    <property type="evidence" value="ECO:0007669"/>
    <property type="project" value="UniProtKB-KW"/>
</dbReference>
<evidence type="ECO:0000313" key="6">
    <source>
        <dbReference type="EMBL" id="KAF5234697.1"/>
    </source>
</evidence>
<dbReference type="GO" id="GO:0004631">
    <property type="term" value="F:phosphomevalonate kinase activity"/>
    <property type="evidence" value="ECO:0007669"/>
    <property type="project" value="InterPro"/>
</dbReference>
<dbReference type="Proteomes" id="UP000573603">
    <property type="component" value="Unassembled WGS sequence"/>
</dbReference>
<dbReference type="Gene3D" id="3.40.462.20">
    <property type="match status" value="1"/>
</dbReference>
<dbReference type="AlphaFoldDB" id="A0A8H5DT90"/>
<dbReference type="Pfam" id="PF01565">
    <property type="entry name" value="FAD_binding_4"/>
    <property type="match status" value="1"/>
</dbReference>
<evidence type="ECO:0000256" key="3">
    <source>
        <dbReference type="ARBA" id="ARBA00022827"/>
    </source>
</evidence>
<dbReference type="UniPathway" id="UPA00057">
    <property type="reaction ID" value="UER00099"/>
</dbReference>
<reference evidence="6 7" key="1">
    <citation type="journal article" date="2020" name="BMC Genomics">
        <title>Correction to: Identification and distribution of gene clusters required for synthesis of sphingolipid metabolism inhibitors in diverse species of the filamentous fungus Fusarium.</title>
        <authorList>
            <person name="Kim H.S."/>
            <person name="Lohmar J.M."/>
            <person name="Busman M."/>
            <person name="Brown D.W."/>
            <person name="Naumann T.A."/>
            <person name="Divon H.H."/>
            <person name="Lysoe E."/>
            <person name="Uhlig S."/>
            <person name="Proctor R.H."/>
        </authorList>
    </citation>
    <scope>NUCLEOTIDE SEQUENCE [LARGE SCALE GENOMIC DNA]</scope>
    <source>
        <strain evidence="6 7">NRRL 25214</strain>
    </source>
</reference>
<sequence>MATLNALKKALKKVGDEAPREPLSDREYDVSLNLFAEASDEQTYQRNFLIPQLSELIASLSTRDELSVLEIGPGPESVLGQLPDSLRKRITKYVALEPSFQYTQSLQRWASTQEKERPFPPSKQTLVRPASFTTQSCPGEKHDVILFCHGLYGLKHKEDIIRHTIEMLPEDPLDGMVIIFHRPGSLNLHNLVCHRSLSLPSRTVAIKDDDEAIDSFTRFIAGYRLTTGVLYETRQAQWRAICRQLARRDDDRPGHPIFSCPEIMIAMTRHATKLPELTALVPLVHRPYQVKNRQALSNSPAAIVRPLDINQVQSCVRWSLANKTSLAILGGGHSDHCLWPNVVSVDMSAFNKVHVVNPPQDVDTECWVVAEAGCKTGDIIRETMSVGVTVPLGSRPSVGAGLWLQGGIGHLARYYGLACDAIAGAVMVDVISGQVLCIGYVPEEHRPPNAVRHQRDKELLWALKGAGTNFGIVISVTFKSYTSQKFSVCDYHWPNGHNAEKTLRNLSRDVSSKYPDCISSDFYLYCEGGKICCGMTNFSCSLEGVLQDLSAGPPPKTVDAIELFDTEAYVSKMHQGHGGSKTSAFKRCVFLKDIANDDTMKVLISATRDGPTPYCYLNFVHGGKAVRYATPEDTAFGCRDWDFACVVTGIWPREYDGKSIADAVIRWVYRVVNELLPMSKGVYGADLGPDPRDSILATKAFGPNRRRLVKLKKAFDPKNILAYTCPLTLIGLSQKLVILVTGEHGAGKDFCADIWSTVFKVHGYSSRVVSISEETKRKYAVATGADPDRLINDRPYKEQQRKAIYDFFKKKVMADPSAGDDHFLEVLEEDASDVLFITGMTEKAPVATLSHLVQDARLIDVRVQASEATRSLRRWGDRNNFNTTHREEQMCEDGIYLPKFTFDNEANGDDTVISFAIRRLVPFMSQELQNLAGMVPTVPNFPRKGINYRYVLNIAQEKGGLALCTSLLKSHFSGKWDKVDAIVTSEASGYVFALPLATKLRVPLFPITKGNKLPPPKVSVQRLSSHISSHIPGAADKGGFEMDANAVRKGGRVVVVDDVLATGETLVAVIELLVKAGLRPEDISVMVVAEFLFHRGRQRLWECAFGRVAIQSLLVFDGQ</sequence>
<dbReference type="InterPro" id="IPR000836">
    <property type="entry name" value="PRTase_dom"/>
</dbReference>
<dbReference type="GO" id="GO:0071949">
    <property type="term" value="F:FAD binding"/>
    <property type="evidence" value="ECO:0007669"/>
    <property type="project" value="InterPro"/>
</dbReference>
<dbReference type="Gene3D" id="3.40.50.2020">
    <property type="match status" value="1"/>
</dbReference>
<dbReference type="Pfam" id="PF04275">
    <property type="entry name" value="P-mevalo_kinase"/>
    <property type="match status" value="1"/>
</dbReference>
<dbReference type="PANTHER" id="PTHR42973">
    <property type="entry name" value="BINDING OXIDOREDUCTASE, PUTATIVE (AFU_ORTHOLOGUE AFUA_1G17690)-RELATED"/>
    <property type="match status" value="1"/>
</dbReference>
<comment type="similarity">
    <text evidence="1">Belongs to the oxygen-dependent FAD-linked oxidoreductase family.</text>
</comment>
<dbReference type="InterPro" id="IPR027417">
    <property type="entry name" value="P-loop_NTPase"/>
</dbReference>
<evidence type="ECO:0000256" key="2">
    <source>
        <dbReference type="ARBA" id="ARBA00022630"/>
    </source>
</evidence>
<accession>A0A8H5DT90</accession>
<evidence type="ECO:0000259" key="5">
    <source>
        <dbReference type="PROSITE" id="PS51387"/>
    </source>
</evidence>
<dbReference type="EMBL" id="JABEVY010000378">
    <property type="protein sequence ID" value="KAF5234697.1"/>
    <property type="molecule type" value="Genomic_DNA"/>
</dbReference>
<gene>
    <name evidence="6" type="ORF">FANTH_12049</name>
</gene>
<dbReference type="GO" id="GO:0019287">
    <property type="term" value="P:isopentenyl diphosphate biosynthetic process, mevalonate pathway"/>
    <property type="evidence" value="ECO:0007669"/>
    <property type="project" value="UniProtKB-UniPathway"/>
</dbReference>
<dbReference type="GO" id="GO:0005737">
    <property type="term" value="C:cytoplasm"/>
    <property type="evidence" value="ECO:0007669"/>
    <property type="project" value="InterPro"/>
</dbReference>
<dbReference type="InterPro" id="IPR016169">
    <property type="entry name" value="FAD-bd_PCMH_sub2"/>
</dbReference>
<keyword evidence="4" id="KW-0560">Oxidoreductase</keyword>
<dbReference type="InterPro" id="IPR029063">
    <property type="entry name" value="SAM-dependent_MTases_sf"/>
</dbReference>
<dbReference type="CDD" id="cd06223">
    <property type="entry name" value="PRTases_typeI"/>
    <property type="match status" value="1"/>
</dbReference>
<keyword evidence="2" id="KW-0285">Flavoprotein</keyword>
<dbReference type="PROSITE" id="PS51387">
    <property type="entry name" value="FAD_PCMH"/>
    <property type="match status" value="1"/>
</dbReference>
<proteinExistence type="inferred from homology"/>
<evidence type="ECO:0000313" key="7">
    <source>
        <dbReference type="Proteomes" id="UP000573603"/>
    </source>
</evidence>
<dbReference type="SUPFAM" id="SSF56176">
    <property type="entry name" value="FAD-binding/transporter-associated domain-like"/>
    <property type="match status" value="1"/>
</dbReference>
<dbReference type="Pfam" id="PF00156">
    <property type="entry name" value="Pribosyltran"/>
    <property type="match status" value="1"/>
</dbReference>
<dbReference type="InterPro" id="IPR016166">
    <property type="entry name" value="FAD-bd_PCMH"/>
</dbReference>
<name>A0A8H5DT90_9HYPO</name>
<dbReference type="InterPro" id="IPR005919">
    <property type="entry name" value="Pmev_kin_anim"/>
</dbReference>
<dbReference type="Gene3D" id="3.30.465.10">
    <property type="match status" value="1"/>
</dbReference>
<dbReference type="Gene3D" id="3.40.50.300">
    <property type="entry name" value="P-loop containing nucleotide triphosphate hydrolases"/>
    <property type="match status" value="1"/>
</dbReference>
<feature type="domain" description="FAD-binding PCMH-type" evidence="5">
    <location>
        <begin position="296"/>
        <end position="483"/>
    </location>
</feature>
<keyword evidence="3" id="KW-0274">FAD</keyword>
<dbReference type="InterPro" id="IPR029057">
    <property type="entry name" value="PRTase-like"/>
</dbReference>
<dbReference type="GO" id="GO:0006695">
    <property type="term" value="P:cholesterol biosynthetic process"/>
    <property type="evidence" value="ECO:0007669"/>
    <property type="project" value="InterPro"/>
</dbReference>
<evidence type="ECO:0000256" key="1">
    <source>
        <dbReference type="ARBA" id="ARBA00005466"/>
    </source>
</evidence>
<dbReference type="SUPFAM" id="SSF53271">
    <property type="entry name" value="PRTase-like"/>
    <property type="match status" value="1"/>
</dbReference>
<evidence type="ECO:0000256" key="4">
    <source>
        <dbReference type="ARBA" id="ARBA00023002"/>
    </source>
</evidence>
<dbReference type="SUPFAM" id="SSF53335">
    <property type="entry name" value="S-adenosyl-L-methionine-dependent methyltransferases"/>
    <property type="match status" value="1"/>
</dbReference>
<dbReference type="InterPro" id="IPR006094">
    <property type="entry name" value="Oxid_FAD_bind_N"/>
</dbReference>
<keyword evidence="7" id="KW-1185">Reference proteome</keyword>
<dbReference type="Gene3D" id="3.40.50.150">
    <property type="entry name" value="Vaccinia Virus protein VP39"/>
    <property type="match status" value="1"/>
</dbReference>